<dbReference type="EMBL" id="CCAE010000024">
    <property type="protein sequence ID" value="CDN88510.1"/>
    <property type="molecule type" value="Genomic_DNA"/>
</dbReference>
<evidence type="ECO:0000313" key="2">
    <source>
        <dbReference type="EMBL" id="CDN88510.1"/>
    </source>
</evidence>
<keyword evidence="3" id="KW-1185">Reference proteome</keyword>
<evidence type="ECO:0000256" key="1">
    <source>
        <dbReference type="SAM" id="MobiDB-lite"/>
    </source>
</evidence>
<proteinExistence type="predicted"/>
<dbReference type="Proteomes" id="UP000028878">
    <property type="component" value="Unassembled WGS sequence"/>
</dbReference>
<feature type="compositionally biased region" description="Low complexity" evidence="1">
    <location>
        <begin position="53"/>
        <end position="64"/>
    </location>
</feature>
<reference evidence="3" key="2">
    <citation type="submission" date="2014-11" db="EMBL/GenBank/DDBJ databases">
        <title>Draft genome sequence of Hydrogenophaga intermedia S1.</title>
        <authorList>
            <person name="Gan H.M."/>
            <person name="Chew T.H."/>
            <person name="Stolz A."/>
        </authorList>
    </citation>
    <scope>NUCLEOTIDE SEQUENCE [LARGE SCALE GENOMIC DNA]</scope>
    <source>
        <strain evidence="3">S1</strain>
    </source>
</reference>
<name>A0A1L1PGF8_HYDIT</name>
<sequence length="89" mass="9194">MVCAGPAYLETVMKESSRSGPAEGRSRLSRRTLFAGAGTVGAVAAVASVMPGASSAPETAAAEPKPAPERGGGYTLSEHVQHYYRTTRI</sequence>
<dbReference type="PROSITE" id="PS51318">
    <property type="entry name" value="TAT"/>
    <property type="match status" value="1"/>
</dbReference>
<reference evidence="3" key="1">
    <citation type="submission" date="2014-02" db="EMBL/GenBank/DDBJ databases">
        <authorList>
            <person name="Gan H."/>
        </authorList>
    </citation>
    <scope>NUCLEOTIDE SEQUENCE [LARGE SCALE GENOMIC DNA]</scope>
    <source>
        <strain evidence="3">S1</strain>
    </source>
</reference>
<protein>
    <submittedName>
        <fullName evidence="2">Twin-arginine translocation pathway signal</fullName>
    </submittedName>
</protein>
<organism evidence="2 3">
    <name type="scientific">Hydrogenophaga intermedia</name>
    <dbReference type="NCBI Taxonomy" id="65786"/>
    <lineage>
        <taxon>Bacteria</taxon>
        <taxon>Pseudomonadati</taxon>
        <taxon>Pseudomonadota</taxon>
        <taxon>Betaproteobacteria</taxon>
        <taxon>Burkholderiales</taxon>
        <taxon>Comamonadaceae</taxon>
        <taxon>Hydrogenophaga</taxon>
    </lineage>
</organism>
<dbReference type="AlphaFoldDB" id="A0A1L1PGF8"/>
<evidence type="ECO:0000313" key="3">
    <source>
        <dbReference type="Proteomes" id="UP000028878"/>
    </source>
</evidence>
<dbReference type="InterPro" id="IPR006311">
    <property type="entry name" value="TAT_signal"/>
</dbReference>
<feature type="region of interest" description="Disordered" evidence="1">
    <location>
        <begin position="53"/>
        <end position="89"/>
    </location>
</feature>
<accession>A0A1L1PGF8</accession>
<gene>
    <name evidence="2" type="ORF">BN948_02945</name>
</gene>